<dbReference type="InterPro" id="IPR018496">
    <property type="entry name" value="PsdUridine_synth_RsuA/RluB_CS"/>
</dbReference>
<dbReference type="FunFam" id="3.10.290.10:FF:000003">
    <property type="entry name" value="Pseudouridine synthase"/>
    <property type="match status" value="1"/>
</dbReference>
<dbReference type="InterPro" id="IPR020103">
    <property type="entry name" value="PsdUridine_synth_cat_dom_sf"/>
</dbReference>
<dbReference type="PANTHER" id="PTHR47683">
    <property type="entry name" value="PSEUDOURIDINE SYNTHASE FAMILY PROTEIN-RELATED"/>
    <property type="match status" value="1"/>
</dbReference>
<dbReference type="CDD" id="cd00165">
    <property type="entry name" value="S4"/>
    <property type="match status" value="1"/>
</dbReference>
<keyword evidence="4 6" id="KW-0413">Isomerase</keyword>
<dbReference type="Pfam" id="PF01479">
    <property type="entry name" value="S4"/>
    <property type="match status" value="1"/>
</dbReference>
<dbReference type="EC" id="5.4.99.-" evidence="6"/>
<keyword evidence="10" id="KW-1185">Reference proteome</keyword>
<dbReference type="PROSITE" id="PS50889">
    <property type="entry name" value="S4"/>
    <property type="match status" value="1"/>
</dbReference>
<dbReference type="NCBIfam" id="TIGR00093">
    <property type="entry name" value="pseudouridine synthase"/>
    <property type="match status" value="1"/>
</dbReference>
<evidence type="ECO:0000313" key="9">
    <source>
        <dbReference type="EMBL" id="SON54633.1"/>
    </source>
</evidence>
<evidence type="ECO:0000256" key="3">
    <source>
        <dbReference type="ARBA" id="ARBA00022884"/>
    </source>
</evidence>
<evidence type="ECO:0000256" key="7">
    <source>
        <dbReference type="SAM" id="MobiDB-lite"/>
    </source>
</evidence>
<evidence type="ECO:0000313" key="10">
    <source>
        <dbReference type="Proteomes" id="UP000223606"/>
    </source>
</evidence>
<evidence type="ECO:0000256" key="6">
    <source>
        <dbReference type="RuleBase" id="RU003887"/>
    </source>
</evidence>
<organism evidence="9 10">
    <name type="scientific">Hartmannibacter diazotrophicus</name>
    <dbReference type="NCBI Taxonomy" id="1482074"/>
    <lineage>
        <taxon>Bacteria</taxon>
        <taxon>Pseudomonadati</taxon>
        <taxon>Pseudomonadota</taxon>
        <taxon>Alphaproteobacteria</taxon>
        <taxon>Hyphomicrobiales</taxon>
        <taxon>Pleomorphomonadaceae</taxon>
        <taxon>Hartmannibacter</taxon>
    </lineage>
</organism>
<dbReference type="InterPro" id="IPR050343">
    <property type="entry name" value="RsuA_PseudoU_synthase"/>
</dbReference>
<dbReference type="KEGG" id="hdi:HDIA_1092"/>
<dbReference type="InterPro" id="IPR002942">
    <property type="entry name" value="S4_RNA-bd"/>
</dbReference>
<dbReference type="PANTHER" id="PTHR47683:SF3">
    <property type="entry name" value="RIBOSOMAL LARGE SUBUNIT PSEUDOURIDINE SYNTHASE B"/>
    <property type="match status" value="1"/>
</dbReference>
<dbReference type="Pfam" id="PF00849">
    <property type="entry name" value="PseudoU_synth_2"/>
    <property type="match status" value="1"/>
</dbReference>
<dbReference type="InterPro" id="IPR006145">
    <property type="entry name" value="PsdUridine_synth_RsuA/RluA"/>
</dbReference>
<dbReference type="SUPFAM" id="SSF55174">
    <property type="entry name" value="Alpha-L RNA-binding motif"/>
    <property type="match status" value="1"/>
</dbReference>
<comment type="catalytic activity">
    <reaction evidence="1">
        <text>a uridine in RNA = a pseudouridine in RNA</text>
        <dbReference type="Rhea" id="RHEA:48348"/>
        <dbReference type="Rhea" id="RHEA-COMP:12068"/>
        <dbReference type="Rhea" id="RHEA-COMP:12069"/>
        <dbReference type="ChEBI" id="CHEBI:65314"/>
        <dbReference type="ChEBI" id="CHEBI:65315"/>
    </reaction>
</comment>
<dbReference type="Gene3D" id="3.10.290.10">
    <property type="entry name" value="RNA-binding S4 domain"/>
    <property type="match status" value="1"/>
</dbReference>
<evidence type="ECO:0000256" key="4">
    <source>
        <dbReference type="ARBA" id="ARBA00023235"/>
    </source>
</evidence>
<dbReference type="GO" id="GO:0120159">
    <property type="term" value="F:rRNA pseudouridine synthase activity"/>
    <property type="evidence" value="ECO:0007669"/>
    <property type="project" value="UniProtKB-ARBA"/>
</dbReference>
<dbReference type="Gene3D" id="3.30.70.1560">
    <property type="entry name" value="Alpha-L RNA-binding motif"/>
    <property type="match status" value="1"/>
</dbReference>
<dbReference type="InterPro" id="IPR020094">
    <property type="entry name" value="TruA/RsuA/RluB/E/F_N"/>
</dbReference>
<comment type="similarity">
    <text evidence="2 6">Belongs to the pseudouridine synthase RsuA family.</text>
</comment>
<feature type="compositionally biased region" description="Basic and acidic residues" evidence="7">
    <location>
        <begin position="296"/>
        <end position="308"/>
    </location>
</feature>
<proteinExistence type="inferred from homology"/>
<dbReference type="GO" id="GO:0000455">
    <property type="term" value="P:enzyme-directed rRNA pseudouridine synthesis"/>
    <property type="evidence" value="ECO:0007669"/>
    <property type="project" value="UniProtKB-ARBA"/>
</dbReference>
<feature type="compositionally biased region" description="Basic residues" evidence="7">
    <location>
        <begin position="356"/>
        <end position="369"/>
    </location>
</feature>
<protein>
    <recommendedName>
        <fullName evidence="6">Pseudouridine synthase</fullName>
        <ecNumber evidence="6">5.4.99.-</ecNumber>
    </recommendedName>
</protein>
<dbReference type="RefSeq" id="WP_099555112.1">
    <property type="nucleotide sequence ID" value="NZ_LT960614.1"/>
</dbReference>
<gene>
    <name evidence="9" type="primary">rluB</name>
    <name evidence="9" type="ORF">HDIA_1092</name>
</gene>
<evidence type="ECO:0000259" key="8">
    <source>
        <dbReference type="SMART" id="SM00363"/>
    </source>
</evidence>
<feature type="compositionally biased region" description="Low complexity" evidence="7">
    <location>
        <begin position="320"/>
        <end position="335"/>
    </location>
</feature>
<evidence type="ECO:0000256" key="5">
    <source>
        <dbReference type="PROSITE-ProRule" id="PRU00182"/>
    </source>
</evidence>
<dbReference type="SUPFAM" id="SSF55120">
    <property type="entry name" value="Pseudouridine synthase"/>
    <property type="match status" value="1"/>
</dbReference>
<accession>A0A2C9D326</accession>
<evidence type="ECO:0000256" key="2">
    <source>
        <dbReference type="ARBA" id="ARBA00008348"/>
    </source>
</evidence>
<dbReference type="SMART" id="SM00363">
    <property type="entry name" value="S4"/>
    <property type="match status" value="1"/>
</dbReference>
<dbReference type="GO" id="GO:0003723">
    <property type="term" value="F:RNA binding"/>
    <property type="evidence" value="ECO:0007669"/>
    <property type="project" value="UniProtKB-KW"/>
</dbReference>
<dbReference type="InterPro" id="IPR036986">
    <property type="entry name" value="S4_RNA-bd_sf"/>
</dbReference>
<keyword evidence="3 5" id="KW-0694">RNA-binding</keyword>
<feature type="domain" description="RNA-binding S4" evidence="8">
    <location>
        <begin position="17"/>
        <end position="77"/>
    </location>
</feature>
<dbReference type="OrthoDB" id="9807213at2"/>
<dbReference type="InterPro" id="IPR042092">
    <property type="entry name" value="PsdUridine_s_RsuA/RluB/E/F_cat"/>
</dbReference>
<dbReference type="AlphaFoldDB" id="A0A2C9D326"/>
<evidence type="ECO:0000256" key="1">
    <source>
        <dbReference type="ARBA" id="ARBA00000073"/>
    </source>
</evidence>
<dbReference type="Gene3D" id="3.30.70.580">
    <property type="entry name" value="Pseudouridine synthase I, catalytic domain, N-terminal subdomain"/>
    <property type="match status" value="1"/>
</dbReference>
<reference evidence="10" key="1">
    <citation type="submission" date="2017-09" db="EMBL/GenBank/DDBJ databases">
        <title>Genome sequence of Nannocystis excedens DSM 71.</title>
        <authorList>
            <person name="Blom J."/>
        </authorList>
    </citation>
    <scope>NUCLEOTIDE SEQUENCE [LARGE SCALE GENOMIC DNA]</scope>
    <source>
        <strain evidence="10">type strain: E19</strain>
    </source>
</reference>
<dbReference type="PROSITE" id="PS01149">
    <property type="entry name" value="PSI_RSU"/>
    <property type="match status" value="1"/>
</dbReference>
<dbReference type="Proteomes" id="UP000223606">
    <property type="component" value="Chromosome 1"/>
</dbReference>
<dbReference type="InterPro" id="IPR000748">
    <property type="entry name" value="PsdUridine_synth_RsuA/RluB/E/F"/>
</dbReference>
<feature type="region of interest" description="Disordered" evidence="7">
    <location>
        <begin position="273"/>
        <end position="369"/>
    </location>
</feature>
<name>A0A2C9D326_9HYPH</name>
<dbReference type="EMBL" id="LT960614">
    <property type="protein sequence ID" value="SON54633.1"/>
    <property type="molecule type" value="Genomic_DNA"/>
</dbReference>
<sequence>MNNAKTSSQDAGDDSGERIAKVMARAGLCSRREAETWITAGRVAVNGRVLETPAVTVTASDAITVDGEPLPGREATRLWLYHKPKGLVTTSRDPEGRPTVFERLPDGLPRVVSVGRLDINTEGLLLLTNDGGLARVLELPKTGWLRRYRVRCFGAVEESQLAALAHGVAIDGVLYGAVEASLDRKKGDNVWLTIGLREGKNREVKNILGHLGLEVNRLIRISFGPFQLNEIPVGSVEEVPRKVLRDQLGERLIEEAGADFSLPELPIKRRKPEEPVAKVGAKPMRAPNAKASAKRRAADLDHETERKPAPAGRRGTLSLKGGAAASGAKGQASAGRPAKTKAGGRAPKGEAIAVAPRRKPAPKGGRKGG</sequence>